<dbReference type="AlphaFoldDB" id="A0A345IMG0"/>
<sequence>MVLELRHLRAFVALAEELNFTRAAARVFVTQPALSHQIRRLEEHLGLTLFRRTSRHVALTDDGKRLLRLSRTVLTTLDDGLRDLRQHVAPQMLNVGFVDYVGHTAIPERLQRLRGHLPDTHLRQMEGSTLEQLRGLQDGHLDVGFFVATRVRAKAVRSRKLWDEELMLALPETHPLAQLEAVPLGALTGQHLLLNSAESNPDMFAYLHRLFGEAGVRPVEVVNPGARMYSFAGIMHLIDEGEGLFLIVKSLRSAGHPGVVFRPLCDPTPVIPMRMAWRDTLPGAVLKLLMRVFNSED</sequence>
<protein>
    <submittedName>
        <fullName evidence="6">LysR family transcriptional regulator</fullName>
    </submittedName>
</protein>
<dbReference type="SUPFAM" id="SSF53850">
    <property type="entry name" value="Periplasmic binding protein-like II"/>
    <property type="match status" value="1"/>
</dbReference>
<evidence type="ECO:0000256" key="3">
    <source>
        <dbReference type="ARBA" id="ARBA00023125"/>
    </source>
</evidence>
<geneLocation type="plasmid" evidence="7">
    <name>pdrdi</name>
</geneLocation>
<dbReference type="InterPro" id="IPR036390">
    <property type="entry name" value="WH_DNA-bd_sf"/>
</dbReference>
<dbReference type="PANTHER" id="PTHR30346:SF0">
    <property type="entry name" value="HCA OPERON TRANSCRIPTIONAL ACTIVATOR HCAR"/>
    <property type="match status" value="1"/>
</dbReference>
<comment type="similarity">
    <text evidence="1">Belongs to the LysR transcriptional regulatory family.</text>
</comment>
<keyword evidence="3" id="KW-0238">DNA-binding</keyword>
<dbReference type="Gene3D" id="1.10.10.10">
    <property type="entry name" value="Winged helix-like DNA-binding domain superfamily/Winged helix DNA-binding domain"/>
    <property type="match status" value="1"/>
</dbReference>
<evidence type="ECO:0000313" key="6">
    <source>
        <dbReference type="EMBL" id="AXH00883.1"/>
    </source>
</evidence>
<keyword evidence="4" id="KW-0804">Transcription</keyword>
<dbReference type="FunFam" id="1.10.10.10:FF:000001">
    <property type="entry name" value="LysR family transcriptional regulator"/>
    <property type="match status" value="1"/>
</dbReference>
<dbReference type="GO" id="GO:0003677">
    <property type="term" value="F:DNA binding"/>
    <property type="evidence" value="ECO:0007669"/>
    <property type="project" value="UniProtKB-KW"/>
</dbReference>
<dbReference type="PROSITE" id="PS50931">
    <property type="entry name" value="HTH_LYSR"/>
    <property type="match status" value="1"/>
</dbReference>
<evidence type="ECO:0000256" key="1">
    <source>
        <dbReference type="ARBA" id="ARBA00009437"/>
    </source>
</evidence>
<keyword evidence="2" id="KW-0805">Transcription regulation</keyword>
<dbReference type="Proteomes" id="UP000253744">
    <property type="component" value="Plasmid pDrdI"/>
</dbReference>
<dbReference type="Pfam" id="PF00126">
    <property type="entry name" value="HTH_1"/>
    <property type="match status" value="1"/>
</dbReference>
<dbReference type="RefSeq" id="WP_114673531.1">
    <property type="nucleotide sequence ID" value="NZ_CALTYN010000004.1"/>
</dbReference>
<proteinExistence type="inferred from homology"/>
<accession>A0A345IMG0</accession>
<evidence type="ECO:0000259" key="5">
    <source>
        <dbReference type="PROSITE" id="PS50931"/>
    </source>
</evidence>
<evidence type="ECO:0000313" key="7">
    <source>
        <dbReference type="Proteomes" id="UP000253744"/>
    </source>
</evidence>
<feature type="domain" description="HTH lysR-type" evidence="5">
    <location>
        <begin position="3"/>
        <end position="60"/>
    </location>
</feature>
<dbReference type="Gene3D" id="3.40.190.10">
    <property type="entry name" value="Periplasmic binding protein-like II"/>
    <property type="match status" value="2"/>
</dbReference>
<evidence type="ECO:0000256" key="4">
    <source>
        <dbReference type="ARBA" id="ARBA00023163"/>
    </source>
</evidence>
<evidence type="ECO:0000256" key="2">
    <source>
        <dbReference type="ARBA" id="ARBA00023015"/>
    </source>
</evidence>
<keyword evidence="6" id="KW-0614">Plasmid</keyword>
<dbReference type="EMBL" id="CP031163">
    <property type="protein sequence ID" value="AXH00883.1"/>
    <property type="molecule type" value="Genomic_DNA"/>
</dbReference>
<organism evidence="6 7">
    <name type="scientific">Deinococcus wulumuqiensis</name>
    <dbReference type="NCBI Taxonomy" id="980427"/>
    <lineage>
        <taxon>Bacteria</taxon>
        <taxon>Thermotogati</taxon>
        <taxon>Deinococcota</taxon>
        <taxon>Deinococci</taxon>
        <taxon>Deinococcales</taxon>
        <taxon>Deinococcaceae</taxon>
        <taxon>Deinococcus</taxon>
    </lineage>
</organism>
<dbReference type="GO" id="GO:0032993">
    <property type="term" value="C:protein-DNA complex"/>
    <property type="evidence" value="ECO:0007669"/>
    <property type="project" value="TreeGrafter"/>
</dbReference>
<dbReference type="PANTHER" id="PTHR30346">
    <property type="entry name" value="TRANSCRIPTIONAL DUAL REGULATOR HCAR-RELATED"/>
    <property type="match status" value="1"/>
</dbReference>
<dbReference type="PRINTS" id="PR00039">
    <property type="entry name" value="HTHLYSR"/>
</dbReference>
<dbReference type="InterPro" id="IPR005119">
    <property type="entry name" value="LysR_subst-bd"/>
</dbReference>
<dbReference type="InterPro" id="IPR036388">
    <property type="entry name" value="WH-like_DNA-bd_sf"/>
</dbReference>
<dbReference type="CDD" id="cd08414">
    <property type="entry name" value="PBP2_LTTR_aromatics_like"/>
    <property type="match status" value="1"/>
</dbReference>
<dbReference type="GO" id="GO:0003700">
    <property type="term" value="F:DNA-binding transcription factor activity"/>
    <property type="evidence" value="ECO:0007669"/>
    <property type="project" value="InterPro"/>
</dbReference>
<dbReference type="InterPro" id="IPR000847">
    <property type="entry name" value="LysR_HTH_N"/>
</dbReference>
<name>A0A345IMG0_9DEIO</name>
<dbReference type="Pfam" id="PF03466">
    <property type="entry name" value="LysR_substrate"/>
    <property type="match status" value="1"/>
</dbReference>
<reference evidence="6 7" key="1">
    <citation type="submission" date="2018-07" db="EMBL/GenBank/DDBJ databases">
        <title>Complete Genome and Methylome Analysis of Deinococcus wulumuqiensis NEB 479.</title>
        <authorList>
            <person name="Fomenkov A."/>
            <person name="Luyten Y."/>
            <person name="Vincze T."/>
            <person name="Anton B.P."/>
            <person name="Clark T."/>
            <person name="Roberts R.J."/>
            <person name="Morgan R.D."/>
        </authorList>
    </citation>
    <scope>NUCLEOTIDE SEQUENCE [LARGE SCALE GENOMIC DNA]</scope>
    <source>
        <strain evidence="6 7">NEB 479</strain>
        <plasmid evidence="7">Plasmid pdrdi</plasmid>
    </source>
</reference>
<dbReference type="SUPFAM" id="SSF46785">
    <property type="entry name" value="Winged helix' DNA-binding domain"/>
    <property type="match status" value="1"/>
</dbReference>
<gene>
    <name evidence="6" type="ORF">DVJ83_17360</name>
</gene>
<dbReference type="KEGG" id="dwu:DVJ83_17360"/>